<gene>
    <name evidence="4" type="ORF">GRX03_05365</name>
</gene>
<dbReference type="PROSITE" id="PS51257">
    <property type="entry name" value="PROKAR_LIPOPROTEIN"/>
    <property type="match status" value="1"/>
</dbReference>
<protein>
    <submittedName>
        <fullName evidence="4">Zinc ABC transporter solute-binding protein</fullName>
    </submittedName>
</protein>
<dbReference type="Pfam" id="PF01297">
    <property type="entry name" value="ZnuA"/>
    <property type="match status" value="1"/>
</dbReference>
<evidence type="ECO:0000313" key="4">
    <source>
        <dbReference type="EMBL" id="MXR51035.1"/>
    </source>
</evidence>
<proteinExistence type="inferred from homology"/>
<dbReference type="OrthoDB" id="50488at2157"/>
<keyword evidence="2" id="KW-0813">Transport</keyword>
<keyword evidence="5" id="KW-1185">Reference proteome</keyword>
<organism evidence="4 5">
    <name type="scientific">Halovenus carboxidivorans</name>
    <dbReference type="NCBI Taxonomy" id="2692199"/>
    <lineage>
        <taxon>Archaea</taxon>
        <taxon>Methanobacteriati</taxon>
        <taxon>Methanobacteriota</taxon>
        <taxon>Stenosarchaea group</taxon>
        <taxon>Halobacteria</taxon>
        <taxon>Halobacteriales</taxon>
        <taxon>Haloarculaceae</taxon>
        <taxon>Halovenus</taxon>
    </lineage>
</organism>
<dbReference type="PROSITE" id="PS51318">
    <property type="entry name" value="TAT"/>
    <property type="match status" value="1"/>
</dbReference>
<sequence length="322" mass="34193">MSPTRREVLGAAAGTAALGAAGCLDVIGLGDEPVEADGYAAFYPLWDFAEHVGGDALSFTEPVGTGRIGHGWSPDANLVPEVASTEVFVYLDTPEFSWAQDIAETLERDHPDVALIDLFGVAERVTGDGSSDGQDSHLEHDPHIWLDPLVAREMVTTLGSELGEVAPDDSSTFADNADSYAAEITSVHEQLRSVVEEAALDTAVLVGHNSFAYLATRYGITLETPVGISPNAAASQEDIGKLLTVIEQEGIDTVLYDPFEAGASGEYPRLVETVFENSAASNAEPLTPISGTTDEWEDNGWGWTEQMTEINVPSLETALNPG</sequence>
<keyword evidence="3" id="KW-0732">Signal</keyword>
<reference evidence="4 5" key="1">
    <citation type="submission" date="2019-12" db="EMBL/GenBank/DDBJ databases">
        <title>Isolation and characterization of three novel carbon monoxide-oxidizing members of Halobacteria from salione crusts and soils.</title>
        <authorList>
            <person name="Myers M.R."/>
            <person name="King G.M."/>
        </authorList>
    </citation>
    <scope>NUCLEOTIDE SEQUENCE [LARGE SCALE GENOMIC DNA]</scope>
    <source>
        <strain evidence="4 5">WSH3</strain>
    </source>
</reference>
<dbReference type="InterPro" id="IPR006311">
    <property type="entry name" value="TAT_signal"/>
</dbReference>
<dbReference type="PANTHER" id="PTHR42953:SF3">
    <property type="entry name" value="HIGH-AFFINITY ZINC UPTAKE SYSTEM PROTEIN ZNUA"/>
    <property type="match status" value="1"/>
</dbReference>
<dbReference type="EMBL" id="WUUT01000001">
    <property type="protein sequence ID" value="MXR51035.1"/>
    <property type="molecule type" value="Genomic_DNA"/>
</dbReference>
<dbReference type="GO" id="GO:0030001">
    <property type="term" value="P:metal ion transport"/>
    <property type="evidence" value="ECO:0007669"/>
    <property type="project" value="InterPro"/>
</dbReference>
<dbReference type="GO" id="GO:0046872">
    <property type="term" value="F:metal ion binding"/>
    <property type="evidence" value="ECO:0007669"/>
    <property type="project" value="InterPro"/>
</dbReference>
<dbReference type="RefSeq" id="WP_159763113.1">
    <property type="nucleotide sequence ID" value="NZ_WUUT01000001.1"/>
</dbReference>
<evidence type="ECO:0000313" key="5">
    <source>
        <dbReference type="Proteomes" id="UP000466535"/>
    </source>
</evidence>
<dbReference type="SUPFAM" id="SSF53807">
    <property type="entry name" value="Helical backbone' metal receptor"/>
    <property type="match status" value="1"/>
</dbReference>
<dbReference type="Gene3D" id="3.40.50.1980">
    <property type="entry name" value="Nitrogenase molybdenum iron protein domain"/>
    <property type="match status" value="2"/>
</dbReference>
<dbReference type="AlphaFoldDB" id="A0A6B0SZS7"/>
<evidence type="ECO:0000256" key="1">
    <source>
        <dbReference type="ARBA" id="ARBA00011028"/>
    </source>
</evidence>
<comment type="similarity">
    <text evidence="1">Belongs to the bacterial solute-binding protein 9 family.</text>
</comment>
<accession>A0A6B0SZS7</accession>
<name>A0A6B0SZS7_9EURY</name>
<evidence type="ECO:0000256" key="2">
    <source>
        <dbReference type="ARBA" id="ARBA00022448"/>
    </source>
</evidence>
<dbReference type="InterPro" id="IPR050492">
    <property type="entry name" value="Bact_metal-bind_prot9"/>
</dbReference>
<comment type="caution">
    <text evidence="4">The sequence shown here is derived from an EMBL/GenBank/DDBJ whole genome shotgun (WGS) entry which is preliminary data.</text>
</comment>
<dbReference type="InterPro" id="IPR006127">
    <property type="entry name" value="ZnuA-like"/>
</dbReference>
<evidence type="ECO:0000256" key="3">
    <source>
        <dbReference type="ARBA" id="ARBA00022729"/>
    </source>
</evidence>
<dbReference type="PANTHER" id="PTHR42953">
    <property type="entry name" value="HIGH-AFFINITY ZINC UPTAKE SYSTEM PROTEIN ZNUA-RELATED"/>
    <property type="match status" value="1"/>
</dbReference>
<dbReference type="Proteomes" id="UP000466535">
    <property type="component" value="Unassembled WGS sequence"/>
</dbReference>